<reference evidence="6" key="1">
    <citation type="journal article" date="2019" name="Int. J. Syst. Evol. Microbiol.">
        <title>The Global Catalogue of Microorganisms (GCM) 10K type strain sequencing project: providing services to taxonomists for standard genome sequencing and annotation.</title>
        <authorList>
            <consortium name="The Broad Institute Genomics Platform"/>
            <consortium name="The Broad Institute Genome Sequencing Center for Infectious Disease"/>
            <person name="Wu L."/>
            <person name="Ma J."/>
        </authorList>
    </citation>
    <scope>NUCLEOTIDE SEQUENCE [LARGE SCALE GENOMIC DNA]</scope>
    <source>
        <strain evidence="6">KCTC 42644</strain>
    </source>
</reference>
<protein>
    <submittedName>
        <fullName evidence="5">Polyphosphate kinase 2 family protein</fullName>
    </submittedName>
</protein>
<sequence>MINLSDHEAGRPFSGDYDEALAAAQKRLVHAQVAHIVHQSSAVIVFEGWDASGKGGAIRRLTGTMDPHYVTVWPTSAPTEEEADHHFLWRFWQKLPARGHLAVFDRSWYGRVLVERVEKFTAKRDWRRAYDEINAFEAQLAAHGTAVIKIFLHVTQAEQDDRLTKRLDHPWKRWKIQPDDFRNRARRKDYLAAMHDMFAQTNTAVAPWAVFDGNDKHAARIAVLNHVADLLAAHVPPEPPPADPRLIRAAKKAFGYKPKGD</sequence>
<dbReference type="SUPFAM" id="SSF52540">
    <property type="entry name" value="P-loop containing nucleoside triphosphate hydrolases"/>
    <property type="match status" value="1"/>
</dbReference>
<dbReference type="InterPro" id="IPR027417">
    <property type="entry name" value="P-loop_NTPase"/>
</dbReference>
<evidence type="ECO:0000313" key="6">
    <source>
        <dbReference type="Proteomes" id="UP001595615"/>
    </source>
</evidence>
<feature type="domain" description="Polyphosphate kinase-2-related" evidence="4">
    <location>
        <begin position="16"/>
        <end position="233"/>
    </location>
</feature>
<comment type="caution">
    <text evidence="5">The sequence shown here is derived from an EMBL/GenBank/DDBJ whole genome shotgun (WGS) entry which is preliminary data.</text>
</comment>
<keyword evidence="6" id="KW-1185">Reference proteome</keyword>
<comment type="similarity">
    <text evidence="1">Belongs to the polyphosphate kinase 2 (PPK2) family. Class I subfamily.</text>
</comment>
<name>A0ABV7XFF9_9SPHN</name>
<dbReference type="InterPro" id="IPR022488">
    <property type="entry name" value="PPK2-related"/>
</dbReference>
<keyword evidence="2" id="KW-0808">Transferase</keyword>
<dbReference type="PANTHER" id="PTHR34383:SF3">
    <property type="entry name" value="POLYPHOSPHATE:AMP PHOSPHOTRANSFERASE"/>
    <property type="match status" value="1"/>
</dbReference>
<evidence type="ECO:0000256" key="3">
    <source>
        <dbReference type="ARBA" id="ARBA00022777"/>
    </source>
</evidence>
<evidence type="ECO:0000256" key="1">
    <source>
        <dbReference type="ARBA" id="ARBA00009924"/>
    </source>
</evidence>
<dbReference type="Gene3D" id="3.40.50.300">
    <property type="entry name" value="P-loop containing nucleotide triphosphate hydrolases"/>
    <property type="match status" value="1"/>
</dbReference>
<organism evidence="5 6">
    <name type="scientific">Sphingoaurantiacus capsulatus</name>
    <dbReference type="NCBI Taxonomy" id="1771310"/>
    <lineage>
        <taxon>Bacteria</taxon>
        <taxon>Pseudomonadati</taxon>
        <taxon>Pseudomonadota</taxon>
        <taxon>Alphaproteobacteria</taxon>
        <taxon>Sphingomonadales</taxon>
        <taxon>Sphingosinicellaceae</taxon>
        <taxon>Sphingoaurantiacus</taxon>
    </lineage>
</organism>
<accession>A0ABV7XFF9</accession>
<dbReference type="RefSeq" id="WP_380862436.1">
    <property type="nucleotide sequence ID" value="NZ_JBHRXV010000011.1"/>
</dbReference>
<dbReference type="Proteomes" id="UP001595615">
    <property type="component" value="Unassembled WGS sequence"/>
</dbReference>
<dbReference type="EMBL" id="JBHRXV010000011">
    <property type="protein sequence ID" value="MFC3713692.1"/>
    <property type="molecule type" value="Genomic_DNA"/>
</dbReference>
<dbReference type="GO" id="GO:0016301">
    <property type="term" value="F:kinase activity"/>
    <property type="evidence" value="ECO:0007669"/>
    <property type="project" value="UniProtKB-KW"/>
</dbReference>
<gene>
    <name evidence="5" type="ORF">ACFOMD_14025</name>
</gene>
<evidence type="ECO:0000313" key="5">
    <source>
        <dbReference type="EMBL" id="MFC3713692.1"/>
    </source>
</evidence>
<dbReference type="PIRSF" id="PIRSF028756">
    <property type="entry name" value="PPK2_prd"/>
    <property type="match status" value="1"/>
</dbReference>
<keyword evidence="3 5" id="KW-0418">Kinase</keyword>
<proteinExistence type="inferred from homology"/>
<dbReference type="PANTHER" id="PTHR34383">
    <property type="entry name" value="POLYPHOSPHATE:AMP PHOSPHOTRANSFERASE-RELATED"/>
    <property type="match status" value="1"/>
</dbReference>
<evidence type="ECO:0000259" key="4">
    <source>
        <dbReference type="Pfam" id="PF03976"/>
    </source>
</evidence>
<dbReference type="InterPro" id="IPR016898">
    <property type="entry name" value="Polyphosphate_phosphotransfera"/>
</dbReference>
<dbReference type="Pfam" id="PF03976">
    <property type="entry name" value="PPK2"/>
    <property type="match status" value="1"/>
</dbReference>
<evidence type="ECO:0000256" key="2">
    <source>
        <dbReference type="ARBA" id="ARBA00022679"/>
    </source>
</evidence>